<feature type="domain" description="Thioredoxin" evidence="10">
    <location>
        <begin position="506"/>
        <end position="646"/>
    </location>
</feature>
<name>A0A829HJ63_9GAMM</name>
<dbReference type="InterPro" id="IPR036929">
    <property type="entry name" value="DsbDN_sf"/>
</dbReference>
<dbReference type="Gene3D" id="2.60.40.1250">
    <property type="entry name" value="Thiol:disulfide interchange protein DsbD, N-terminal domain"/>
    <property type="match status" value="1"/>
</dbReference>
<feature type="transmembrane region" description="Helical" evidence="8">
    <location>
        <begin position="367"/>
        <end position="396"/>
    </location>
</feature>
<keyword evidence="5 8" id="KW-1133">Transmembrane helix</keyword>
<dbReference type="PROSITE" id="PS51352">
    <property type="entry name" value="THIOREDOXIN_2"/>
    <property type="match status" value="1"/>
</dbReference>
<dbReference type="NCBIfam" id="NF001419">
    <property type="entry name" value="PRK00293.1"/>
    <property type="match status" value="1"/>
</dbReference>
<comment type="caution">
    <text evidence="11">The sequence shown here is derived from an EMBL/GenBank/DDBJ whole genome shotgun (WGS) entry which is preliminary data.</text>
</comment>
<dbReference type="GO" id="GO:0005886">
    <property type="term" value="C:plasma membrane"/>
    <property type="evidence" value="ECO:0007669"/>
    <property type="project" value="UniProtKB-SubCell"/>
</dbReference>
<keyword evidence="4" id="KW-0201">Cytochrome c-type biogenesis</keyword>
<evidence type="ECO:0000259" key="10">
    <source>
        <dbReference type="PROSITE" id="PS51352"/>
    </source>
</evidence>
<evidence type="ECO:0000256" key="2">
    <source>
        <dbReference type="ARBA" id="ARBA00022475"/>
    </source>
</evidence>
<dbReference type="GO" id="GO:0015035">
    <property type="term" value="F:protein-disulfide reductase activity"/>
    <property type="evidence" value="ECO:0007669"/>
    <property type="project" value="TreeGrafter"/>
</dbReference>
<comment type="subcellular location">
    <subcellularLocation>
        <location evidence="1">Cell membrane</location>
        <topology evidence="1">Multi-pass membrane protein</topology>
    </subcellularLocation>
</comment>
<evidence type="ECO:0000256" key="5">
    <source>
        <dbReference type="ARBA" id="ARBA00022989"/>
    </source>
</evidence>
<protein>
    <recommendedName>
        <fullName evidence="10">Thioredoxin domain-containing protein</fullName>
    </recommendedName>
</protein>
<dbReference type="RefSeq" id="WP_016540259.1">
    <property type="nucleotide sequence ID" value="NZ_ASQH01000001.1"/>
</dbReference>
<dbReference type="EMBL" id="ATGG01000011">
    <property type="protein sequence ID" value="EPF87973.1"/>
    <property type="molecule type" value="Genomic_DNA"/>
</dbReference>
<feature type="transmembrane region" description="Helical" evidence="8">
    <location>
        <begin position="408"/>
        <end position="429"/>
    </location>
</feature>
<dbReference type="Proteomes" id="UP000014523">
    <property type="component" value="Unassembled WGS sequence"/>
</dbReference>
<dbReference type="PROSITE" id="PS00194">
    <property type="entry name" value="THIOREDOXIN_1"/>
    <property type="match status" value="1"/>
</dbReference>
<evidence type="ECO:0000313" key="11">
    <source>
        <dbReference type="EMBL" id="EPF87973.1"/>
    </source>
</evidence>
<evidence type="ECO:0000313" key="12">
    <source>
        <dbReference type="Proteomes" id="UP000014523"/>
    </source>
</evidence>
<accession>A0A829HJ63</accession>
<evidence type="ECO:0000256" key="9">
    <source>
        <dbReference type="SAM" id="SignalP"/>
    </source>
</evidence>
<evidence type="ECO:0000256" key="7">
    <source>
        <dbReference type="ARBA" id="ARBA00023284"/>
    </source>
</evidence>
<dbReference type="InterPro" id="IPR028250">
    <property type="entry name" value="DsbDN"/>
</dbReference>
<dbReference type="InterPro" id="IPR013766">
    <property type="entry name" value="Thioredoxin_domain"/>
</dbReference>
<dbReference type="InterPro" id="IPR003834">
    <property type="entry name" value="Cyt_c_assmbl_TM_dom"/>
</dbReference>
<dbReference type="InterPro" id="IPR036249">
    <property type="entry name" value="Thioredoxin-like_sf"/>
</dbReference>
<dbReference type="AlphaFoldDB" id="A0A829HJ63"/>
<evidence type="ECO:0000256" key="1">
    <source>
        <dbReference type="ARBA" id="ARBA00004651"/>
    </source>
</evidence>
<keyword evidence="3 8" id="KW-0812">Transmembrane</keyword>
<dbReference type="SUPFAM" id="SSF74863">
    <property type="entry name" value="Thiol:disulfide interchange protein DsbD, N-terminal domain (DsbD-alpha)"/>
    <property type="match status" value="1"/>
</dbReference>
<dbReference type="Pfam" id="PF02683">
    <property type="entry name" value="DsbD_TM"/>
    <property type="match status" value="1"/>
</dbReference>
<dbReference type="PANTHER" id="PTHR32234:SF0">
    <property type="entry name" value="THIOL:DISULFIDE INTERCHANGE PROTEIN DSBD"/>
    <property type="match status" value="1"/>
</dbReference>
<sequence length="649" mass="71778">MRFHFLTALFLGLSSGTWAASDFLPPDQAFKFEASSISKDTAELKWDIVPKYYLYHDQFKVISNGKNIHLNLPKGQQKDDPTFGLTDVHYNNVTAEFKVQPNQKYQIQWQGCADDGLCYPVQRMTIQTDDTGLLPQTKPVSSQTNLALLAQTPQKTTPDSVLRDEPAKTAPIAPKAVPALTDAENVQQKAELSDADQIENVIENDSNSSVVSAAQSSSLAQSISEQSFKQDWNNDQFFLHLLSSQTVWINIIVFLGFGILLAFLPCSLPLIPILSGILVQQKKGHRAALIAITFVVSMALVYALMGLVVAQLGFNIQRWFQNPVFISLFVLMFIVFALNLFGLYQLSLPQALLQRLDRLQQSQKGGTFIGAGVMGAVSALIVGPCMSAPLAGALLYVSQLEHGWLGGLYLFLMGLGIGIPLFIASVFGAKYLPKPGLWMERLKFSFGFVMLAMAIYFARPLLGNAIYHSAFAIVLFVAAGYLITILRHIMKLTHRLLILAVIGVVAATGTWHAHLALSSLSQQQVSSLHQWIVVRNQQELQQALSAHPDQPVLIDVYADWCVACQPIERQVIPSVEVQAAIANVVRIKLDLTHYEASQDLILKQRQILGPPTVLFLNEQHEEQRNLRLTGTFTAHQLVQNVKQLSGVQP</sequence>
<reference evidence="11 12" key="1">
    <citation type="submission" date="2013-06" db="EMBL/GenBank/DDBJ databases">
        <title>The Genome Sequence of Acinetobacter gyllenbergii CIP 110306.</title>
        <authorList>
            <consortium name="The Broad Institute Genome Sequencing Platform"/>
            <consortium name="The Broad Institute Genome Sequencing Center for Infectious Disease"/>
            <person name="Cerqueira G."/>
            <person name="Feldgarden M."/>
            <person name="Courvalin P."/>
            <person name="Perichon B."/>
            <person name="Grillot-Courvalin C."/>
            <person name="Clermont D."/>
            <person name="Rocha E."/>
            <person name="Yoon E.-J."/>
            <person name="Nemec A."/>
            <person name="Young S.K."/>
            <person name="Zeng Q."/>
            <person name="Gargeya S."/>
            <person name="Fitzgerald M."/>
            <person name="Abouelleil A."/>
            <person name="Alvarado L."/>
            <person name="Berlin A.M."/>
            <person name="Chapman S.B."/>
            <person name="Dewar J."/>
            <person name="Goldberg J."/>
            <person name="Griggs A."/>
            <person name="Gujja S."/>
            <person name="Hansen M."/>
            <person name="Howarth C."/>
            <person name="Imamovic A."/>
            <person name="Larimer J."/>
            <person name="McCowan C."/>
            <person name="Murphy C."/>
            <person name="Pearson M."/>
            <person name="Priest M."/>
            <person name="Roberts A."/>
            <person name="Saif S."/>
            <person name="Shea T."/>
            <person name="Sykes S."/>
            <person name="Wortman J."/>
            <person name="Nusbaum C."/>
            <person name="Birren B."/>
        </authorList>
    </citation>
    <scope>NUCLEOTIDE SEQUENCE [LARGE SCALE GENOMIC DNA]</scope>
    <source>
        <strain evidence="11 12">CIP 110306</strain>
    </source>
</reference>
<keyword evidence="12" id="KW-1185">Reference proteome</keyword>
<feature type="transmembrane region" description="Helical" evidence="8">
    <location>
        <begin position="465"/>
        <end position="484"/>
    </location>
</feature>
<evidence type="ECO:0000256" key="8">
    <source>
        <dbReference type="SAM" id="Phobius"/>
    </source>
</evidence>
<keyword evidence="9" id="KW-0732">Signal</keyword>
<dbReference type="PANTHER" id="PTHR32234">
    <property type="entry name" value="THIOL:DISULFIDE INTERCHANGE PROTEIN DSBD"/>
    <property type="match status" value="1"/>
</dbReference>
<feature type="transmembrane region" description="Helical" evidence="8">
    <location>
        <begin position="496"/>
        <end position="517"/>
    </location>
</feature>
<evidence type="ECO:0000256" key="6">
    <source>
        <dbReference type="ARBA" id="ARBA00023136"/>
    </source>
</evidence>
<dbReference type="SUPFAM" id="SSF52833">
    <property type="entry name" value="Thioredoxin-like"/>
    <property type="match status" value="1"/>
</dbReference>
<gene>
    <name evidence="11" type="ORF">F957_01260</name>
</gene>
<evidence type="ECO:0000256" key="4">
    <source>
        <dbReference type="ARBA" id="ARBA00022748"/>
    </source>
</evidence>
<dbReference type="Gene3D" id="3.40.30.10">
    <property type="entry name" value="Glutaredoxin"/>
    <property type="match status" value="1"/>
</dbReference>
<keyword evidence="6 8" id="KW-0472">Membrane</keyword>
<feature type="transmembrane region" description="Helical" evidence="8">
    <location>
        <begin position="247"/>
        <end position="275"/>
    </location>
</feature>
<dbReference type="GO" id="GO:0017004">
    <property type="term" value="P:cytochrome complex assembly"/>
    <property type="evidence" value="ECO:0007669"/>
    <property type="project" value="UniProtKB-KW"/>
</dbReference>
<feature type="transmembrane region" description="Helical" evidence="8">
    <location>
        <begin position="287"/>
        <end position="312"/>
    </location>
</feature>
<feature type="signal peptide" evidence="9">
    <location>
        <begin position="1"/>
        <end position="19"/>
    </location>
</feature>
<dbReference type="InterPro" id="IPR017937">
    <property type="entry name" value="Thioredoxin_CS"/>
</dbReference>
<feature type="transmembrane region" description="Helical" evidence="8">
    <location>
        <begin position="441"/>
        <end position="459"/>
    </location>
</feature>
<feature type="chain" id="PRO_5033046196" description="Thioredoxin domain-containing protein" evidence="9">
    <location>
        <begin position="20"/>
        <end position="649"/>
    </location>
</feature>
<feature type="transmembrane region" description="Helical" evidence="8">
    <location>
        <begin position="324"/>
        <end position="346"/>
    </location>
</feature>
<dbReference type="Pfam" id="PF11412">
    <property type="entry name" value="DsbD_N"/>
    <property type="match status" value="1"/>
</dbReference>
<keyword evidence="7" id="KW-0676">Redox-active center</keyword>
<keyword evidence="2" id="KW-1003">Cell membrane</keyword>
<organism evidence="11 12">
    <name type="scientific">Acinetobacter gyllenbergii CIP 110306 = MTCC 11365</name>
    <dbReference type="NCBI Taxonomy" id="1217657"/>
    <lineage>
        <taxon>Bacteria</taxon>
        <taxon>Pseudomonadati</taxon>
        <taxon>Pseudomonadota</taxon>
        <taxon>Gammaproteobacteria</taxon>
        <taxon>Moraxellales</taxon>
        <taxon>Moraxellaceae</taxon>
        <taxon>Acinetobacter</taxon>
    </lineage>
</organism>
<evidence type="ECO:0000256" key="3">
    <source>
        <dbReference type="ARBA" id="ARBA00022692"/>
    </source>
</evidence>
<proteinExistence type="predicted"/>
<dbReference type="Pfam" id="PF13899">
    <property type="entry name" value="Thioredoxin_7"/>
    <property type="match status" value="1"/>
</dbReference>
<dbReference type="GO" id="GO:0045454">
    <property type="term" value="P:cell redox homeostasis"/>
    <property type="evidence" value="ECO:0007669"/>
    <property type="project" value="TreeGrafter"/>
</dbReference>